<reference evidence="4 5" key="1">
    <citation type="journal article" date="2019" name="ISME J.">
        <title>Candidatus Macondimonas diazotrophica, a novel gammaproteobacterial genus dominating crude-oil-contaminated coastal sediments.</title>
        <authorList>
            <person name="Karthikeyan S."/>
            <person name="Konstantinidis K."/>
        </authorList>
    </citation>
    <scope>NUCLEOTIDE SEQUENCE [LARGE SCALE GENOMIC DNA]</scope>
    <source>
        <strain evidence="4 5">KTK01</strain>
    </source>
</reference>
<proteinExistence type="inferred from homology"/>
<dbReference type="SUPFAM" id="SSF53383">
    <property type="entry name" value="PLP-dependent transferases"/>
    <property type="match status" value="1"/>
</dbReference>
<dbReference type="OrthoDB" id="9804264at2"/>
<sequence>MVAAVMGSPYITAGPLTERLEAAVAERLGRRHALCLSSSTLALWLILRAAGIGPGSDVVAPSYGWRQLADGAVFAGVGVVFADVDYWSGCLTAEKIAARLTPQTRALVVANANGHPAPWAELRELASVHGLLLIEDSTEAVGSVYQGRAVGSFGDCAIFDFTQPGAIACGAGAVIVTDDIDLASRLRLLRDRRLSDRGSVVAGGLPVAGLAMGELNAGLGLAQWTRLDEVLSQRKTIEAHYLDVIQSFEGIKPPYAAPDVDEVHWFLSLVHLGTRFSRSSRDDIVDDLATAGVEAAAYCLPLHRQARYFDKQRPRQDLWVTDKLADRALALPFHSRLDAEEVSFIVQTAKDASINVGAGSAIYL</sequence>
<dbReference type="PANTHER" id="PTHR30244">
    <property type="entry name" value="TRANSAMINASE"/>
    <property type="match status" value="1"/>
</dbReference>
<keyword evidence="4" id="KW-0032">Aminotransferase</keyword>
<keyword evidence="1 3" id="KW-0663">Pyridoxal phosphate</keyword>
<accession>A0A4Z0F8R6</accession>
<dbReference type="EMBL" id="SRIO01000014">
    <property type="protein sequence ID" value="TFZ81930.1"/>
    <property type="molecule type" value="Genomic_DNA"/>
</dbReference>
<comment type="similarity">
    <text evidence="2 3">Belongs to the DegT/DnrJ/EryC1 family.</text>
</comment>
<dbReference type="Gene3D" id="3.40.640.10">
    <property type="entry name" value="Type I PLP-dependent aspartate aminotransferase-like (Major domain)"/>
    <property type="match status" value="1"/>
</dbReference>
<keyword evidence="4" id="KW-0808">Transferase</keyword>
<keyword evidence="5" id="KW-1185">Reference proteome</keyword>
<dbReference type="Proteomes" id="UP000297890">
    <property type="component" value="Unassembled WGS sequence"/>
</dbReference>
<dbReference type="AlphaFoldDB" id="A0A4Z0F8R6"/>
<evidence type="ECO:0000256" key="1">
    <source>
        <dbReference type="ARBA" id="ARBA00022898"/>
    </source>
</evidence>
<dbReference type="PANTHER" id="PTHR30244:SF34">
    <property type="entry name" value="DTDP-4-AMINO-4,6-DIDEOXYGALACTOSE TRANSAMINASE"/>
    <property type="match status" value="1"/>
</dbReference>
<evidence type="ECO:0000313" key="4">
    <source>
        <dbReference type="EMBL" id="TFZ81930.1"/>
    </source>
</evidence>
<gene>
    <name evidence="4" type="ORF">E4680_10525</name>
</gene>
<dbReference type="PIRSF" id="PIRSF000390">
    <property type="entry name" value="PLP_StrS"/>
    <property type="match status" value="1"/>
</dbReference>
<dbReference type="InterPro" id="IPR015422">
    <property type="entry name" value="PyrdxlP-dep_Trfase_small"/>
</dbReference>
<dbReference type="GO" id="GO:0008483">
    <property type="term" value="F:transaminase activity"/>
    <property type="evidence" value="ECO:0007669"/>
    <property type="project" value="UniProtKB-KW"/>
</dbReference>
<evidence type="ECO:0000256" key="3">
    <source>
        <dbReference type="RuleBase" id="RU004508"/>
    </source>
</evidence>
<dbReference type="InterPro" id="IPR015424">
    <property type="entry name" value="PyrdxlP-dep_Trfase"/>
</dbReference>
<name>A0A4Z0F8R6_9GAMM</name>
<dbReference type="Pfam" id="PF01041">
    <property type="entry name" value="DegT_DnrJ_EryC1"/>
    <property type="match status" value="1"/>
</dbReference>
<evidence type="ECO:0000313" key="5">
    <source>
        <dbReference type="Proteomes" id="UP000297890"/>
    </source>
</evidence>
<comment type="caution">
    <text evidence="4">The sequence shown here is derived from an EMBL/GenBank/DDBJ whole genome shotgun (WGS) entry which is preliminary data.</text>
</comment>
<organism evidence="4 5">
    <name type="scientific">Candidatus Macondimonas diazotrophica</name>
    <dbReference type="NCBI Taxonomy" id="2305248"/>
    <lineage>
        <taxon>Bacteria</taxon>
        <taxon>Pseudomonadati</taxon>
        <taxon>Pseudomonadota</taxon>
        <taxon>Gammaproteobacteria</taxon>
        <taxon>Chromatiales</taxon>
        <taxon>Ectothiorhodospiraceae</taxon>
        <taxon>Candidatus Macondimonas</taxon>
    </lineage>
</organism>
<evidence type="ECO:0000256" key="2">
    <source>
        <dbReference type="ARBA" id="ARBA00037999"/>
    </source>
</evidence>
<dbReference type="InterPro" id="IPR015421">
    <property type="entry name" value="PyrdxlP-dep_Trfase_major"/>
</dbReference>
<dbReference type="InterPro" id="IPR000653">
    <property type="entry name" value="DegT/StrS_aminotransferase"/>
</dbReference>
<dbReference type="GO" id="GO:0000271">
    <property type="term" value="P:polysaccharide biosynthetic process"/>
    <property type="evidence" value="ECO:0007669"/>
    <property type="project" value="TreeGrafter"/>
</dbReference>
<dbReference type="Gene3D" id="3.90.1150.10">
    <property type="entry name" value="Aspartate Aminotransferase, domain 1"/>
    <property type="match status" value="1"/>
</dbReference>
<protein>
    <submittedName>
        <fullName evidence="4">Aminotransferase class I/II-fold pyridoxal phosphate-dependent enzyme</fullName>
    </submittedName>
</protein>
<dbReference type="GO" id="GO:0030170">
    <property type="term" value="F:pyridoxal phosphate binding"/>
    <property type="evidence" value="ECO:0007669"/>
    <property type="project" value="TreeGrafter"/>
</dbReference>